<evidence type="ECO:0000313" key="1">
    <source>
        <dbReference type="EMBL" id="GCD18977.1"/>
    </source>
</evidence>
<keyword evidence="2" id="KW-1185">Reference proteome</keyword>
<dbReference type="EMBL" id="BHYL01000042">
    <property type="protein sequence ID" value="GCD18977.1"/>
    <property type="molecule type" value="Genomic_DNA"/>
</dbReference>
<dbReference type="OrthoDB" id="572586at2"/>
<dbReference type="Gene3D" id="3.40.50.300">
    <property type="entry name" value="P-loop containing nucleotide triphosphate hydrolases"/>
    <property type="match status" value="1"/>
</dbReference>
<dbReference type="InterPro" id="IPR027417">
    <property type="entry name" value="P-loop_NTPase"/>
</dbReference>
<dbReference type="SUPFAM" id="SSF52540">
    <property type="entry name" value="P-loop containing nucleoside triphosphate hydrolases"/>
    <property type="match status" value="1"/>
</dbReference>
<organism evidence="1 2">
    <name type="scientific">Cellulomonas algicola</name>
    <dbReference type="NCBI Taxonomy" id="2071633"/>
    <lineage>
        <taxon>Bacteria</taxon>
        <taxon>Bacillati</taxon>
        <taxon>Actinomycetota</taxon>
        <taxon>Actinomycetes</taxon>
        <taxon>Micrococcales</taxon>
        <taxon>Cellulomonadaceae</taxon>
        <taxon>Cellulomonas</taxon>
    </lineage>
</organism>
<dbReference type="AlphaFoldDB" id="A0A401UWB1"/>
<comment type="caution">
    <text evidence="1">The sequence shown here is derived from an EMBL/GenBank/DDBJ whole genome shotgun (WGS) entry which is preliminary data.</text>
</comment>
<gene>
    <name evidence="1" type="ORF">CTKZ_05390</name>
</gene>
<proteinExistence type="predicted"/>
<evidence type="ECO:0000313" key="2">
    <source>
        <dbReference type="Proteomes" id="UP000288246"/>
    </source>
</evidence>
<protein>
    <recommendedName>
        <fullName evidence="3">Uridine kinase</fullName>
    </recommendedName>
</protein>
<reference evidence="1 2" key="1">
    <citation type="submission" date="2018-11" db="EMBL/GenBank/DDBJ databases">
        <title>Draft genome sequence of Cellulomonas takizawaensis strain TKZ-21.</title>
        <authorList>
            <person name="Yamamura H."/>
            <person name="Hayashi T."/>
            <person name="Hamada M."/>
            <person name="Serisawa Y."/>
            <person name="Matsuyama K."/>
            <person name="Nakagawa Y."/>
            <person name="Otoguro M."/>
            <person name="Yanagida F."/>
            <person name="Hayakawa M."/>
        </authorList>
    </citation>
    <scope>NUCLEOTIDE SEQUENCE [LARGE SCALE GENOMIC DNA]</scope>
    <source>
        <strain evidence="1 2">TKZ-21</strain>
    </source>
</reference>
<dbReference type="Proteomes" id="UP000288246">
    <property type="component" value="Unassembled WGS sequence"/>
</dbReference>
<sequence length="225" mass="24446">MPPHAAPTEVRARLLDELAALVPDPAALRRPVLVGVDGVDGAGKTVLADELAVALGTDGRTVVRASVDGFHRARADRYARGRRSPEGFYRDSYDHDALHRELLAPFGPGGSRRYRTAVRDVATDRLLDAPLRTAPDDAVLVVDGIFLHRPELAGWWDVSVFLRVPFDVTFARMAARDGCPADPDDPVNARYRDGQLLYLAEVAPADRATVVVDNADPARPVLVRG</sequence>
<dbReference type="RefSeq" id="WP_124341524.1">
    <property type="nucleotide sequence ID" value="NZ_BHYL01000042.1"/>
</dbReference>
<accession>A0A401UWB1</accession>
<name>A0A401UWB1_9CELL</name>
<evidence type="ECO:0008006" key="3">
    <source>
        <dbReference type="Google" id="ProtNLM"/>
    </source>
</evidence>